<dbReference type="EMBL" id="PQNY01000005">
    <property type="protein sequence ID" value="POS02148.1"/>
    <property type="molecule type" value="Genomic_DNA"/>
</dbReference>
<gene>
    <name evidence="15" type="ORF">Q361_10538</name>
</gene>
<dbReference type="PANTHER" id="PTHR30069">
    <property type="entry name" value="TONB-DEPENDENT OUTER MEMBRANE RECEPTOR"/>
    <property type="match status" value="1"/>
</dbReference>
<dbReference type="InterPro" id="IPR037066">
    <property type="entry name" value="Plug_dom_sf"/>
</dbReference>
<keyword evidence="3 10" id="KW-1134">Transmembrane beta strand</keyword>
<accession>A0A2S4N8Z3</accession>
<dbReference type="Gene3D" id="2.40.170.20">
    <property type="entry name" value="TonB-dependent receptor, beta-barrel domain"/>
    <property type="match status" value="1"/>
</dbReference>
<proteinExistence type="inferred from homology"/>
<reference evidence="15 16" key="1">
    <citation type="submission" date="2018-01" db="EMBL/GenBank/DDBJ databases">
        <title>Genomic Encyclopedia of Type Strains, Phase I: the one thousand microbial genomes (KMG-I) project.</title>
        <authorList>
            <person name="Goeker M."/>
        </authorList>
    </citation>
    <scope>NUCLEOTIDE SEQUENCE [LARGE SCALE GENOMIC DNA]</scope>
    <source>
        <strain evidence="15 16">DSM 17960</strain>
    </source>
</reference>
<dbReference type="GO" id="GO:0044718">
    <property type="term" value="P:siderophore transmembrane transport"/>
    <property type="evidence" value="ECO:0007669"/>
    <property type="project" value="TreeGrafter"/>
</dbReference>
<organism evidence="15 16">
    <name type="scientific">Flavobacterium croceum DSM 17960</name>
    <dbReference type="NCBI Taxonomy" id="1121886"/>
    <lineage>
        <taxon>Bacteria</taxon>
        <taxon>Pseudomonadati</taxon>
        <taxon>Bacteroidota</taxon>
        <taxon>Flavobacteriia</taxon>
        <taxon>Flavobacteriales</taxon>
        <taxon>Flavobacteriaceae</taxon>
        <taxon>Flavobacterium</taxon>
    </lineage>
</organism>
<dbReference type="OrthoDB" id="9758472at2"/>
<dbReference type="PROSITE" id="PS52016">
    <property type="entry name" value="TONB_DEPENDENT_REC_3"/>
    <property type="match status" value="1"/>
</dbReference>
<evidence type="ECO:0000259" key="13">
    <source>
        <dbReference type="Pfam" id="PF00593"/>
    </source>
</evidence>
<dbReference type="GO" id="GO:0009279">
    <property type="term" value="C:cell outer membrane"/>
    <property type="evidence" value="ECO:0007669"/>
    <property type="project" value="UniProtKB-SubCell"/>
</dbReference>
<feature type="domain" description="TonB-dependent receptor-like beta-barrel" evidence="13">
    <location>
        <begin position="231"/>
        <end position="616"/>
    </location>
</feature>
<keyword evidence="2 10" id="KW-0813">Transport</keyword>
<evidence type="ECO:0000256" key="10">
    <source>
        <dbReference type="PROSITE-ProRule" id="PRU01360"/>
    </source>
</evidence>
<keyword evidence="5 12" id="KW-0732">Signal</keyword>
<keyword evidence="16" id="KW-1185">Reference proteome</keyword>
<evidence type="ECO:0000256" key="11">
    <source>
        <dbReference type="RuleBase" id="RU003357"/>
    </source>
</evidence>
<feature type="signal peptide" evidence="12">
    <location>
        <begin position="1"/>
        <end position="20"/>
    </location>
</feature>
<keyword evidence="9 10" id="KW-0998">Cell outer membrane</keyword>
<evidence type="ECO:0000313" key="16">
    <source>
        <dbReference type="Proteomes" id="UP000237056"/>
    </source>
</evidence>
<dbReference type="Pfam" id="PF00593">
    <property type="entry name" value="TonB_dep_Rec_b-barrel"/>
    <property type="match status" value="1"/>
</dbReference>
<feature type="domain" description="TonB-dependent receptor plug" evidence="14">
    <location>
        <begin position="45"/>
        <end position="153"/>
    </location>
</feature>
<dbReference type="InterPro" id="IPR000531">
    <property type="entry name" value="Beta-barrel_TonB"/>
</dbReference>
<comment type="similarity">
    <text evidence="10 11">Belongs to the TonB-dependent receptor family.</text>
</comment>
<dbReference type="RefSeq" id="WP_103725586.1">
    <property type="nucleotide sequence ID" value="NZ_PQNY01000005.1"/>
</dbReference>
<keyword evidence="7 10" id="KW-0472">Membrane</keyword>
<evidence type="ECO:0000256" key="6">
    <source>
        <dbReference type="ARBA" id="ARBA00023077"/>
    </source>
</evidence>
<dbReference type="SUPFAM" id="SSF56935">
    <property type="entry name" value="Porins"/>
    <property type="match status" value="1"/>
</dbReference>
<dbReference type="AlphaFoldDB" id="A0A2S4N8Z3"/>
<dbReference type="InterPro" id="IPR036942">
    <property type="entry name" value="Beta-barrel_TonB_sf"/>
</dbReference>
<evidence type="ECO:0000256" key="5">
    <source>
        <dbReference type="ARBA" id="ARBA00022729"/>
    </source>
</evidence>
<evidence type="ECO:0000256" key="9">
    <source>
        <dbReference type="ARBA" id="ARBA00023237"/>
    </source>
</evidence>
<evidence type="ECO:0000259" key="14">
    <source>
        <dbReference type="Pfam" id="PF07715"/>
    </source>
</evidence>
<comment type="caution">
    <text evidence="15">The sequence shown here is derived from an EMBL/GenBank/DDBJ whole genome shotgun (WGS) entry which is preliminary data.</text>
</comment>
<evidence type="ECO:0000256" key="7">
    <source>
        <dbReference type="ARBA" id="ARBA00023136"/>
    </source>
</evidence>
<evidence type="ECO:0000256" key="12">
    <source>
        <dbReference type="SAM" id="SignalP"/>
    </source>
</evidence>
<comment type="subcellular location">
    <subcellularLocation>
        <location evidence="1 10">Cell outer membrane</location>
        <topology evidence="1 10">Multi-pass membrane protein</topology>
    </subcellularLocation>
</comment>
<dbReference type="PANTHER" id="PTHR30069:SF29">
    <property type="entry name" value="HEMOGLOBIN AND HEMOGLOBIN-HAPTOGLOBIN-BINDING PROTEIN 1-RELATED"/>
    <property type="match status" value="1"/>
</dbReference>
<dbReference type="GO" id="GO:0015344">
    <property type="term" value="F:siderophore uptake transmembrane transporter activity"/>
    <property type="evidence" value="ECO:0007669"/>
    <property type="project" value="TreeGrafter"/>
</dbReference>
<keyword evidence="8" id="KW-0675">Receptor</keyword>
<evidence type="ECO:0000256" key="2">
    <source>
        <dbReference type="ARBA" id="ARBA00022448"/>
    </source>
</evidence>
<dbReference type="InterPro" id="IPR039426">
    <property type="entry name" value="TonB-dep_rcpt-like"/>
</dbReference>
<keyword evidence="4 10" id="KW-0812">Transmembrane</keyword>
<sequence>MNKKSIALAIFSLASLCIQAQQKDTLQGKTLQEVVISDSKFYLPKEKSGKIISVITASDLEKKSSESLAQVLNSVVGIELNGANSVVGKNLGYYVRGGKNNQVVVVIDGVAVSDASGINTEYDLRFLPVQQIERIEVMKGASSTLYGSGAATAVINITLKKNAKNNISGLAFSHIGSNNTVDNAKINGQDFNQGVSLQGNYKKLGFLGSFSSTETNGMSQLKNLENQTYETDRFSRQSYLGKLSYTFSTKFSTDFLTHFDTFYNAYDNPFDNTSLADTDKNSSTNQQLRFGIAPKYKYTKGEWVTQASVYKISRKYNEFNNWSLENEQSHYTARSVVFDSYNKYNVSNAITVLNGINFQYHDMAVTSPYATIVNQETKFSNLDNYINIIYTSLFGFNLNAGARLNYHNVYHSQWVYNVNPSYKLTNNVKIVSSYSTAFVAPSLYQLYSEYGNKNLTPEKNSTVEAGVETSFFNSKLTASAVGFWREQNNSIGFDATYHYTNIEGINHVKGLETDFRIKAFKNINISANYTFTQPDEALTRLIPKHKINASIDIAMSNRWLMNASYQYTDKRLDTYYDGTLWTLVNTQLQAYQLFNFSTKYELIKNRMHIFASIHNILNKEYVENIGYNTLGRNFKIGTNISF</sequence>
<dbReference type="InterPro" id="IPR012910">
    <property type="entry name" value="Plug_dom"/>
</dbReference>
<keyword evidence="6 11" id="KW-0798">TonB box</keyword>
<dbReference type="Pfam" id="PF07715">
    <property type="entry name" value="Plug"/>
    <property type="match status" value="1"/>
</dbReference>
<evidence type="ECO:0000256" key="4">
    <source>
        <dbReference type="ARBA" id="ARBA00022692"/>
    </source>
</evidence>
<dbReference type="Proteomes" id="UP000237056">
    <property type="component" value="Unassembled WGS sequence"/>
</dbReference>
<dbReference type="Gene3D" id="2.170.130.10">
    <property type="entry name" value="TonB-dependent receptor, plug domain"/>
    <property type="match status" value="1"/>
</dbReference>
<evidence type="ECO:0000256" key="1">
    <source>
        <dbReference type="ARBA" id="ARBA00004571"/>
    </source>
</evidence>
<feature type="chain" id="PRO_5015602408" evidence="12">
    <location>
        <begin position="21"/>
        <end position="642"/>
    </location>
</feature>
<evidence type="ECO:0000313" key="15">
    <source>
        <dbReference type="EMBL" id="POS02148.1"/>
    </source>
</evidence>
<evidence type="ECO:0000256" key="3">
    <source>
        <dbReference type="ARBA" id="ARBA00022452"/>
    </source>
</evidence>
<name>A0A2S4N8Z3_9FLAO</name>
<protein>
    <submittedName>
        <fullName evidence="15">Vitamin B12 transporter</fullName>
    </submittedName>
</protein>
<evidence type="ECO:0000256" key="8">
    <source>
        <dbReference type="ARBA" id="ARBA00023170"/>
    </source>
</evidence>